<dbReference type="Gene3D" id="1.10.260.40">
    <property type="entry name" value="lambda repressor-like DNA-binding domains"/>
    <property type="match status" value="1"/>
</dbReference>
<protein>
    <submittedName>
        <fullName evidence="3">Helix-turn-helix transcriptional regulator</fullName>
    </submittedName>
</protein>
<keyword evidence="1" id="KW-0812">Transmembrane</keyword>
<keyword evidence="1" id="KW-0472">Membrane</keyword>
<dbReference type="Pfam" id="PF13560">
    <property type="entry name" value="HTH_31"/>
    <property type="match status" value="1"/>
</dbReference>
<dbReference type="PROSITE" id="PS50943">
    <property type="entry name" value="HTH_CROC1"/>
    <property type="match status" value="1"/>
</dbReference>
<evidence type="ECO:0000256" key="1">
    <source>
        <dbReference type="SAM" id="Phobius"/>
    </source>
</evidence>
<keyword evidence="1" id="KW-1133">Transmembrane helix</keyword>
<dbReference type="CDD" id="cd00093">
    <property type="entry name" value="HTH_XRE"/>
    <property type="match status" value="1"/>
</dbReference>
<sequence>MVHRMKELREKCKFSKQEVARYLRIPAVTYEKMENGRLEPGCMTALYLALLYGVTVNYFLGIDDRPVPEGQLWDYRHRVYPLEIGEPNVLGFRL</sequence>
<organism evidence="3 4">
    <name type="scientific">Candidatus Scatavimonas merdigallinarum</name>
    <dbReference type="NCBI Taxonomy" id="2840914"/>
    <lineage>
        <taxon>Bacteria</taxon>
        <taxon>Bacillati</taxon>
        <taxon>Bacillota</taxon>
        <taxon>Clostridia</taxon>
        <taxon>Eubacteriales</taxon>
        <taxon>Oscillospiraceae</taxon>
        <taxon>Oscillospiraceae incertae sedis</taxon>
        <taxon>Candidatus Scatavimonas</taxon>
    </lineage>
</organism>
<name>A0A9D0ZHL2_9FIRM</name>
<dbReference type="GO" id="GO:0003677">
    <property type="term" value="F:DNA binding"/>
    <property type="evidence" value="ECO:0007669"/>
    <property type="project" value="InterPro"/>
</dbReference>
<feature type="transmembrane region" description="Helical" evidence="1">
    <location>
        <begin position="42"/>
        <end position="60"/>
    </location>
</feature>
<comment type="caution">
    <text evidence="3">The sequence shown here is derived from an EMBL/GenBank/DDBJ whole genome shotgun (WGS) entry which is preliminary data.</text>
</comment>
<dbReference type="SMART" id="SM00530">
    <property type="entry name" value="HTH_XRE"/>
    <property type="match status" value="1"/>
</dbReference>
<evidence type="ECO:0000313" key="4">
    <source>
        <dbReference type="Proteomes" id="UP000886787"/>
    </source>
</evidence>
<proteinExistence type="predicted"/>
<dbReference type="InterPro" id="IPR001387">
    <property type="entry name" value="Cro/C1-type_HTH"/>
</dbReference>
<dbReference type="Proteomes" id="UP000886787">
    <property type="component" value="Unassembled WGS sequence"/>
</dbReference>
<reference evidence="3" key="1">
    <citation type="submission" date="2020-10" db="EMBL/GenBank/DDBJ databases">
        <authorList>
            <person name="Gilroy R."/>
        </authorList>
    </citation>
    <scope>NUCLEOTIDE SEQUENCE</scope>
    <source>
        <strain evidence="3">ChiSjej1B19-3389</strain>
    </source>
</reference>
<dbReference type="EMBL" id="DVFW01000026">
    <property type="protein sequence ID" value="HIQ80757.1"/>
    <property type="molecule type" value="Genomic_DNA"/>
</dbReference>
<evidence type="ECO:0000259" key="2">
    <source>
        <dbReference type="PROSITE" id="PS50943"/>
    </source>
</evidence>
<reference evidence="3" key="2">
    <citation type="journal article" date="2021" name="PeerJ">
        <title>Extensive microbial diversity within the chicken gut microbiome revealed by metagenomics and culture.</title>
        <authorList>
            <person name="Gilroy R."/>
            <person name="Ravi A."/>
            <person name="Getino M."/>
            <person name="Pursley I."/>
            <person name="Horton D.L."/>
            <person name="Alikhan N.F."/>
            <person name="Baker D."/>
            <person name="Gharbi K."/>
            <person name="Hall N."/>
            <person name="Watson M."/>
            <person name="Adriaenssens E.M."/>
            <person name="Foster-Nyarko E."/>
            <person name="Jarju S."/>
            <person name="Secka A."/>
            <person name="Antonio M."/>
            <person name="Oren A."/>
            <person name="Chaudhuri R.R."/>
            <person name="La Ragione R."/>
            <person name="Hildebrand F."/>
            <person name="Pallen M.J."/>
        </authorList>
    </citation>
    <scope>NUCLEOTIDE SEQUENCE</scope>
    <source>
        <strain evidence="3">ChiSjej1B19-3389</strain>
    </source>
</reference>
<accession>A0A9D0ZHL2</accession>
<dbReference type="InterPro" id="IPR010982">
    <property type="entry name" value="Lambda_DNA-bd_dom_sf"/>
</dbReference>
<feature type="domain" description="HTH cro/C1-type" evidence="2">
    <location>
        <begin position="5"/>
        <end position="59"/>
    </location>
</feature>
<evidence type="ECO:0000313" key="3">
    <source>
        <dbReference type="EMBL" id="HIQ80757.1"/>
    </source>
</evidence>
<dbReference type="SUPFAM" id="SSF47413">
    <property type="entry name" value="lambda repressor-like DNA-binding domains"/>
    <property type="match status" value="1"/>
</dbReference>
<dbReference type="AlphaFoldDB" id="A0A9D0ZHL2"/>
<gene>
    <name evidence="3" type="ORF">IAD32_05660</name>
</gene>